<evidence type="ECO:0000256" key="1">
    <source>
        <dbReference type="SAM" id="MobiDB-lite"/>
    </source>
</evidence>
<reference evidence="2" key="1">
    <citation type="submission" date="2020-04" db="EMBL/GenBank/DDBJ databases">
        <authorList>
            <person name="Alioto T."/>
            <person name="Alioto T."/>
            <person name="Gomez Garrido J."/>
        </authorList>
    </citation>
    <scope>NUCLEOTIDE SEQUENCE</scope>
    <source>
        <strain evidence="2">A484AB</strain>
    </source>
</reference>
<organism evidence="2 3">
    <name type="scientific">Paramuricea clavata</name>
    <name type="common">Red gorgonian</name>
    <name type="synonym">Violescent sea-whip</name>
    <dbReference type="NCBI Taxonomy" id="317549"/>
    <lineage>
        <taxon>Eukaryota</taxon>
        <taxon>Metazoa</taxon>
        <taxon>Cnidaria</taxon>
        <taxon>Anthozoa</taxon>
        <taxon>Octocorallia</taxon>
        <taxon>Malacalcyonacea</taxon>
        <taxon>Plexauridae</taxon>
        <taxon>Paramuricea</taxon>
    </lineage>
</organism>
<dbReference type="Proteomes" id="UP001152795">
    <property type="component" value="Unassembled WGS sequence"/>
</dbReference>
<protein>
    <submittedName>
        <fullName evidence="2">Uncharacterized protein</fullName>
    </submittedName>
</protein>
<keyword evidence="3" id="KW-1185">Reference proteome</keyword>
<dbReference type="AlphaFoldDB" id="A0A6S7HGH3"/>
<comment type="caution">
    <text evidence="2">The sequence shown here is derived from an EMBL/GenBank/DDBJ whole genome shotgun (WGS) entry which is preliminary data.</text>
</comment>
<evidence type="ECO:0000313" key="3">
    <source>
        <dbReference type="Proteomes" id="UP001152795"/>
    </source>
</evidence>
<sequence length="173" mass="19543">NDDDNDDDDSDVKQVSDILTKLLIEKFTQLLGALNIITNPKDLETKLKSNSLLMSDVERELDVLKVQLDNLENDQQKQVEALESKMEETELKASQVKTATGEIREQLVKVNTEIDCPKEQKTVNKELEVLKVQLDNLENDQQKQVEALESKMEETELNASQVTTATASKPICK</sequence>
<feature type="non-terminal residue" evidence="2">
    <location>
        <position position="173"/>
    </location>
</feature>
<dbReference type="EMBL" id="CACRXK020004614">
    <property type="protein sequence ID" value="CAB4003379.1"/>
    <property type="molecule type" value="Genomic_DNA"/>
</dbReference>
<feature type="region of interest" description="Disordered" evidence="1">
    <location>
        <begin position="149"/>
        <end position="173"/>
    </location>
</feature>
<gene>
    <name evidence="2" type="ORF">PACLA_8A019159</name>
</gene>
<name>A0A6S7HGH3_PARCT</name>
<proteinExistence type="predicted"/>
<feature type="compositionally biased region" description="Polar residues" evidence="1">
    <location>
        <begin position="157"/>
        <end position="167"/>
    </location>
</feature>
<evidence type="ECO:0000313" key="2">
    <source>
        <dbReference type="EMBL" id="CAB4003379.1"/>
    </source>
</evidence>
<accession>A0A6S7HGH3</accession>